<feature type="region of interest" description="Disordered" evidence="1">
    <location>
        <begin position="237"/>
        <end position="265"/>
    </location>
</feature>
<evidence type="ECO:0000259" key="2">
    <source>
        <dbReference type="Pfam" id="PF21722"/>
    </source>
</evidence>
<organism evidence="3 4">
    <name type="scientific">Mycobacterium phage MilleniumForce</name>
    <dbReference type="NCBI Taxonomy" id="2315711"/>
    <lineage>
        <taxon>Viruses</taxon>
        <taxon>Duplodnaviria</taxon>
        <taxon>Heunggongvirae</taxon>
        <taxon>Uroviricota</taxon>
        <taxon>Caudoviricetes</taxon>
        <taxon>Gracegardnervirinae</taxon>
        <taxon>Cheoctovirus</taxon>
        <taxon>Cheoctovirus milleniumforce</taxon>
    </lineage>
</organism>
<dbReference type="Proteomes" id="UP000273331">
    <property type="component" value="Segment"/>
</dbReference>
<sequence>MKVWNGTAFVDPTAFKVWNGSAFVNPELYTWNGTSFDKVWPSFEPFTISSEDPGYEDLIDEPVPEGASGCWVTLVGGGGGGGAGYQSFDDTYRRGGGGGAGGAKIPRVWVPREAMGSSYSVVLGLGGAYTGGGSTGFGGTDGGSSSFLSGSVSLIAGGGARGAVALSGSSTQVSGGAGSLTSVVSGVAGAVVIPGAPGVRGPRRQALRKMAEITRAVQVRAAAEAAGFRTPIARLPGAEEVTPRSVPEGSGAVPGPTGPAPPTKPAVTQALEEAVAVATTAGPQPPVTAVTEVNTAEAVAEVAVIGLMLVATAERAVTDTS</sequence>
<keyword evidence="4" id="KW-1185">Reference proteome</keyword>
<dbReference type="InterPro" id="IPR049304">
    <property type="entry name" value="Gly_rich_dom"/>
</dbReference>
<dbReference type="KEGG" id="vg:60331237"/>
<evidence type="ECO:0000313" key="3">
    <source>
        <dbReference type="EMBL" id="AYD86851.1"/>
    </source>
</evidence>
<name>A0A386KR70_9CAUD</name>
<proteinExistence type="predicted"/>
<reference evidence="3 4" key="1">
    <citation type="submission" date="2018-08" db="EMBL/GenBank/DDBJ databases">
        <authorList>
            <person name="Arabshahi J."/>
            <person name="Bell S."/>
            <person name="Carrithers M."/>
            <person name="Chan J."/>
            <person name="Gao Z."/>
            <person name="Haskins E."/>
            <person name="Hong Y."/>
            <person name="Kerstiens E."/>
            <person name="Lang E."/>
            <person name="Larson A."/>
            <person name="Novak L."/>
            <person name="Otero A."/>
            <person name="Park A."/>
            <person name="Ravichandran V."/>
            <person name="Shank E."/>
            <person name="Smith G."/>
            <person name="Yu Z."/>
            <person name="Zhang Z."/>
            <person name="Zakaria P."/>
            <person name="Li Y."/>
            <person name="Clase K.L."/>
            <person name="Garlena R.A."/>
            <person name="Russell D.A."/>
            <person name="Pope W.H."/>
            <person name="Jacobs-Sera D."/>
            <person name="Hatfull G.F."/>
        </authorList>
    </citation>
    <scope>NUCLEOTIDE SEQUENCE [LARGE SCALE GENOMIC DNA]</scope>
</reference>
<gene>
    <name evidence="3" type="primary">25</name>
    <name evidence="3" type="ORF">SEA_MILLENIUMFORCE_25</name>
</gene>
<feature type="domain" description="Glycine-rich" evidence="2">
    <location>
        <begin position="63"/>
        <end position="198"/>
    </location>
</feature>
<dbReference type="GeneID" id="60331237"/>
<evidence type="ECO:0000256" key="1">
    <source>
        <dbReference type="SAM" id="MobiDB-lite"/>
    </source>
</evidence>
<evidence type="ECO:0000313" key="4">
    <source>
        <dbReference type="Proteomes" id="UP000273331"/>
    </source>
</evidence>
<dbReference type="RefSeq" id="YP_009959691.1">
    <property type="nucleotide sequence ID" value="NC_051683.1"/>
</dbReference>
<protein>
    <recommendedName>
        <fullName evidence="2">Glycine-rich domain-containing protein</fullName>
    </recommendedName>
</protein>
<dbReference type="Pfam" id="PF21722">
    <property type="entry name" value="Gly_rich_2"/>
    <property type="match status" value="1"/>
</dbReference>
<dbReference type="EMBL" id="MH825707">
    <property type="protein sequence ID" value="AYD86851.1"/>
    <property type="molecule type" value="Genomic_DNA"/>
</dbReference>
<accession>A0A386KR70</accession>